<dbReference type="Gene3D" id="3.30.70.240">
    <property type="match status" value="1"/>
</dbReference>
<reference evidence="6 7" key="1">
    <citation type="submission" date="2022-05" db="EMBL/GenBank/DDBJ databases">
        <authorList>
            <consortium name="Genoscope - CEA"/>
            <person name="William W."/>
        </authorList>
    </citation>
    <scope>NUCLEOTIDE SEQUENCE [LARGE SCALE GENOMIC DNA]</scope>
</reference>
<dbReference type="PANTHER" id="PTHR43636">
    <property type="entry name" value="ELONGATION FACTOR G, MITOCHONDRIAL"/>
    <property type="match status" value="1"/>
</dbReference>
<feature type="domain" description="Elongation factor EFG" evidence="5">
    <location>
        <begin position="14"/>
        <end position="101"/>
    </location>
</feature>
<comment type="caution">
    <text evidence="6">The sequence shown here is derived from an EMBL/GenBank/DDBJ whole genome shotgun (WGS) entry which is preliminary data.</text>
</comment>
<keyword evidence="4" id="KW-0342">GTP-binding</keyword>
<accession>A0AAU9XEN5</accession>
<dbReference type="Proteomes" id="UP001159428">
    <property type="component" value="Unassembled WGS sequence"/>
</dbReference>
<keyword evidence="2" id="KW-0251">Elongation factor</keyword>
<evidence type="ECO:0000313" key="7">
    <source>
        <dbReference type="Proteomes" id="UP001159428"/>
    </source>
</evidence>
<dbReference type="GO" id="GO:0003746">
    <property type="term" value="F:translation elongation factor activity"/>
    <property type="evidence" value="ECO:0007669"/>
    <property type="project" value="UniProtKB-KW"/>
</dbReference>
<dbReference type="GO" id="GO:0005739">
    <property type="term" value="C:mitochondrion"/>
    <property type="evidence" value="ECO:0007669"/>
    <property type="project" value="TreeGrafter"/>
</dbReference>
<dbReference type="SUPFAM" id="SSF54980">
    <property type="entry name" value="EF-G C-terminal domain-like"/>
    <property type="match status" value="1"/>
</dbReference>
<dbReference type="GO" id="GO:0070125">
    <property type="term" value="P:mitochondrial translational elongation"/>
    <property type="evidence" value="ECO:0007669"/>
    <property type="project" value="TreeGrafter"/>
</dbReference>
<dbReference type="InterPro" id="IPR035647">
    <property type="entry name" value="EFG_III/V"/>
</dbReference>
<dbReference type="SMART" id="SM00838">
    <property type="entry name" value="EFG_C"/>
    <property type="match status" value="1"/>
</dbReference>
<dbReference type="GO" id="GO:0005525">
    <property type="term" value="F:GTP binding"/>
    <property type="evidence" value="ECO:0007669"/>
    <property type="project" value="UniProtKB-KW"/>
</dbReference>
<evidence type="ECO:0000256" key="3">
    <source>
        <dbReference type="ARBA" id="ARBA00022917"/>
    </source>
</evidence>
<evidence type="ECO:0000256" key="2">
    <source>
        <dbReference type="ARBA" id="ARBA00022768"/>
    </source>
</evidence>
<name>A0AAU9XEN5_9CNID</name>
<dbReference type="PANTHER" id="PTHR43636:SF2">
    <property type="entry name" value="ELONGATION FACTOR G, MITOCHONDRIAL"/>
    <property type="match status" value="1"/>
</dbReference>
<dbReference type="EMBL" id="CALNXJ010000041">
    <property type="protein sequence ID" value="CAH3145951.1"/>
    <property type="molecule type" value="Genomic_DNA"/>
</dbReference>
<evidence type="ECO:0000256" key="4">
    <source>
        <dbReference type="ARBA" id="ARBA00023134"/>
    </source>
</evidence>
<evidence type="ECO:0000256" key="1">
    <source>
        <dbReference type="ARBA" id="ARBA00022741"/>
    </source>
</evidence>
<dbReference type="Pfam" id="PF00679">
    <property type="entry name" value="EFG_C"/>
    <property type="match status" value="1"/>
</dbReference>
<dbReference type="InterPro" id="IPR000640">
    <property type="entry name" value="EFG_V-like"/>
</dbReference>
<evidence type="ECO:0000259" key="5">
    <source>
        <dbReference type="SMART" id="SM00838"/>
    </source>
</evidence>
<evidence type="ECO:0000313" key="6">
    <source>
        <dbReference type="EMBL" id="CAH3145951.1"/>
    </source>
</evidence>
<dbReference type="FunFam" id="3.30.70.240:FF:000001">
    <property type="entry name" value="Elongation factor G"/>
    <property type="match status" value="1"/>
</dbReference>
<dbReference type="AlphaFoldDB" id="A0AAU9XEN5"/>
<dbReference type="GO" id="GO:0003924">
    <property type="term" value="F:GTPase activity"/>
    <property type="evidence" value="ECO:0007669"/>
    <property type="project" value="TreeGrafter"/>
</dbReference>
<keyword evidence="7" id="KW-1185">Reference proteome</keyword>
<keyword evidence="3" id="KW-0648">Protein biosynthesis</keyword>
<organism evidence="6 7">
    <name type="scientific">Pocillopora meandrina</name>
    <dbReference type="NCBI Taxonomy" id="46732"/>
    <lineage>
        <taxon>Eukaryota</taxon>
        <taxon>Metazoa</taxon>
        <taxon>Cnidaria</taxon>
        <taxon>Anthozoa</taxon>
        <taxon>Hexacorallia</taxon>
        <taxon>Scleractinia</taxon>
        <taxon>Astrocoeniina</taxon>
        <taxon>Pocilloporidae</taxon>
        <taxon>Pocillopora</taxon>
    </lineage>
</organism>
<gene>
    <name evidence="6" type="ORF">PMEA_00022918</name>
</gene>
<protein>
    <recommendedName>
        <fullName evidence="5">Elongation factor EFG domain-containing protein</fullName>
    </recommendedName>
</protein>
<keyword evidence="1" id="KW-0547">Nucleotide-binding</keyword>
<sequence length="115" mass="12832">MGAMREAFPNASPLILEPIMSVEVNIPQEFQGVVISGLNRRHGAITGTDAAEGYVTIYAEVPLNDMFGYSTDLRSQTQGKGEFTMEYCKYLPASQQVQAELIEKFNVERLKKAKR</sequence>
<proteinExistence type="predicted"/>